<evidence type="ECO:0000256" key="5">
    <source>
        <dbReference type="ARBA" id="ARBA00022842"/>
    </source>
</evidence>
<dbReference type="InterPro" id="IPR002716">
    <property type="entry name" value="PIN_dom"/>
</dbReference>
<comment type="similarity">
    <text evidence="6">Belongs to the PINc/VapC protein family.</text>
</comment>
<comment type="function">
    <text evidence="6">Toxic component of a toxin-antitoxin (TA) system. An RNase.</text>
</comment>
<comment type="cofactor">
    <cofactor evidence="6">
        <name>Mg(2+)</name>
        <dbReference type="ChEBI" id="CHEBI:18420"/>
    </cofactor>
</comment>
<proteinExistence type="inferred from homology"/>
<dbReference type="Pfam" id="PF01850">
    <property type="entry name" value="PIN"/>
    <property type="match status" value="1"/>
</dbReference>
<dbReference type="AlphaFoldDB" id="A0A413RMQ1"/>
<evidence type="ECO:0000256" key="3">
    <source>
        <dbReference type="ARBA" id="ARBA00022723"/>
    </source>
</evidence>
<dbReference type="OrthoDB" id="5072366at2"/>
<evidence type="ECO:0000256" key="2">
    <source>
        <dbReference type="ARBA" id="ARBA00022722"/>
    </source>
</evidence>
<comment type="caution">
    <text evidence="8">The sequence shown here is derived from an EMBL/GenBank/DDBJ whole genome shotgun (WGS) entry which is preliminary data.</text>
</comment>
<dbReference type="PANTHER" id="PTHR38826">
    <property type="entry name" value="RIBONUCLEASE VAPC13"/>
    <property type="match status" value="1"/>
</dbReference>
<evidence type="ECO:0000313" key="9">
    <source>
        <dbReference type="Proteomes" id="UP000283374"/>
    </source>
</evidence>
<keyword evidence="6" id="KW-0800">Toxin</keyword>
<protein>
    <recommendedName>
        <fullName evidence="6">Ribonuclease VapC</fullName>
        <shortName evidence="6">RNase VapC</shortName>
        <ecNumber evidence="6">3.1.-.-</ecNumber>
    </recommendedName>
    <alternativeName>
        <fullName evidence="6">Toxin VapC</fullName>
    </alternativeName>
</protein>
<dbReference type="GO" id="GO:0090729">
    <property type="term" value="F:toxin activity"/>
    <property type="evidence" value="ECO:0007669"/>
    <property type="project" value="UniProtKB-KW"/>
</dbReference>
<keyword evidence="1 6" id="KW-1277">Toxin-antitoxin system</keyword>
<dbReference type="SUPFAM" id="SSF88723">
    <property type="entry name" value="PIN domain-like"/>
    <property type="match status" value="1"/>
</dbReference>
<accession>A0A413RMQ1</accession>
<dbReference type="PANTHER" id="PTHR38826:SF5">
    <property type="entry name" value="RIBONUCLEASE VAPC13"/>
    <property type="match status" value="1"/>
</dbReference>
<dbReference type="Proteomes" id="UP000283374">
    <property type="component" value="Unassembled WGS sequence"/>
</dbReference>
<evidence type="ECO:0000256" key="6">
    <source>
        <dbReference type="HAMAP-Rule" id="MF_00265"/>
    </source>
</evidence>
<keyword evidence="5 6" id="KW-0460">Magnesium</keyword>
<evidence type="ECO:0000313" key="8">
    <source>
        <dbReference type="EMBL" id="RHA42301.1"/>
    </source>
</evidence>
<reference evidence="8 9" key="1">
    <citation type="submission" date="2018-08" db="EMBL/GenBank/DDBJ databases">
        <title>Cellulomonas rhizosphaerae sp. nov., a novel actinomycete isolated from soil.</title>
        <authorList>
            <person name="Tian Y."/>
        </authorList>
    </citation>
    <scope>NUCLEOTIDE SEQUENCE [LARGE SCALE GENOMIC DNA]</scope>
    <source>
        <strain evidence="8 9">NEAU-TCZ24</strain>
    </source>
</reference>
<dbReference type="InterPro" id="IPR022907">
    <property type="entry name" value="VapC_family"/>
</dbReference>
<evidence type="ECO:0000256" key="1">
    <source>
        <dbReference type="ARBA" id="ARBA00022649"/>
    </source>
</evidence>
<organism evidence="8 9">
    <name type="scientific">Cellulomonas rhizosphaerae</name>
    <dbReference type="NCBI Taxonomy" id="2293719"/>
    <lineage>
        <taxon>Bacteria</taxon>
        <taxon>Bacillati</taxon>
        <taxon>Actinomycetota</taxon>
        <taxon>Actinomycetes</taxon>
        <taxon>Micrococcales</taxon>
        <taxon>Cellulomonadaceae</taxon>
        <taxon>Cellulomonas</taxon>
    </lineage>
</organism>
<dbReference type="EMBL" id="QWKP01000174">
    <property type="protein sequence ID" value="RHA42301.1"/>
    <property type="molecule type" value="Genomic_DNA"/>
</dbReference>
<evidence type="ECO:0000256" key="4">
    <source>
        <dbReference type="ARBA" id="ARBA00022801"/>
    </source>
</evidence>
<dbReference type="InterPro" id="IPR029060">
    <property type="entry name" value="PIN-like_dom_sf"/>
</dbReference>
<dbReference type="GO" id="GO:0004540">
    <property type="term" value="F:RNA nuclease activity"/>
    <property type="evidence" value="ECO:0007669"/>
    <property type="project" value="InterPro"/>
</dbReference>
<gene>
    <name evidence="6" type="primary">vapC</name>
    <name evidence="8" type="ORF">D1825_07495</name>
</gene>
<evidence type="ECO:0000259" key="7">
    <source>
        <dbReference type="Pfam" id="PF01850"/>
    </source>
</evidence>
<name>A0A413RMQ1_9CELL</name>
<sequence>MPRLFVDTAVLAYAVGGAHEQREPCRQILAAAGRGEIELHASVEAVQEFLFHRMRRSDRESAVQQAQDVMSLVVLHDFDRDVLAGAVRLVGSGALAGRDAVHAASAAVAGFSAIVTPDRDFDGLVDLVRVDPADAVAG</sequence>
<feature type="binding site" evidence="6">
    <location>
        <position position="99"/>
    </location>
    <ligand>
        <name>Mg(2+)</name>
        <dbReference type="ChEBI" id="CHEBI:18420"/>
    </ligand>
</feature>
<feature type="domain" description="PIN" evidence="7">
    <location>
        <begin position="5"/>
        <end position="122"/>
    </location>
</feature>
<keyword evidence="4 6" id="KW-0378">Hydrolase</keyword>
<keyword evidence="9" id="KW-1185">Reference proteome</keyword>
<dbReference type="HAMAP" id="MF_00265">
    <property type="entry name" value="VapC_Nob1"/>
    <property type="match status" value="1"/>
</dbReference>
<dbReference type="EC" id="3.1.-.-" evidence="6"/>
<dbReference type="Gene3D" id="3.40.50.1010">
    <property type="entry name" value="5'-nuclease"/>
    <property type="match status" value="1"/>
</dbReference>
<keyword evidence="3 6" id="KW-0479">Metal-binding</keyword>
<dbReference type="GO" id="GO:0016787">
    <property type="term" value="F:hydrolase activity"/>
    <property type="evidence" value="ECO:0007669"/>
    <property type="project" value="UniProtKB-KW"/>
</dbReference>
<dbReference type="InterPro" id="IPR052106">
    <property type="entry name" value="PINc/VapC_TA"/>
</dbReference>
<feature type="binding site" evidence="6">
    <location>
        <position position="7"/>
    </location>
    <ligand>
        <name>Mg(2+)</name>
        <dbReference type="ChEBI" id="CHEBI:18420"/>
    </ligand>
</feature>
<dbReference type="GO" id="GO:0000287">
    <property type="term" value="F:magnesium ion binding"/>
    <property type="evidence" value="ECO:0007669"/>
    <property type="project" value="UniProtKB-UniRule"/>
</dbReference>
<keyword evidence="2 6" id="KW-0540">Nuclease</keyword>